<dbReference type="EMBL" id="RJKX01000017">
    <property type="protein sequence ID" value="ROP83235.1"/>
    <property type="molecule type" value="Genomic_DNA"/>
</dbReference>
<proteinExistence type="predicted"/>
<accession>A0A3N1L147</accession>
<dbReference type="AlphaFoldDB" id="A0A3N1L147"/>
<name>A0A3N1L147_9PROT</name>
<protein>
    <submittedName>
        <fullName evidence="2">Putative tellurite resistance protein B-like protein</fullName>
    </submittedName>
</protein>
<dbReference type="Gene3D" id="1.10.3680.10">
    <property type="entry name" value="TerB-like"/>
    <property type="match status" value="1"/>
</dbReference>
<keyword evidence="3" id="KW-1185">Reference proteome</keyword>
<dbReference type="InterPro" id="IPR029024">
    <property type="entry name" value="TerB-like"/>
</dbReference>
<organism evidence="2 3">
    <name type="scientific">Stella humosa</name>
    <dbReference type="NCBI Taxonomy" id="94"/>
    <lineage>
        <taxon>Bacteria</taxon>
        <taxon>Pseudomonadati</taxon>
        <taxon>Pseudomonadota</taxon>
        <taxon>Alphaproteobacteria</taxon>
        <taxon>Rhodospirillales</taxon>
        <taxon>Stellaceae</taxon>
        <taxon>Stella</taxon>
    </lineage>
</organism>
<evidence type="ECO:0000313" key="2">
    <source>
        <dbReference type="EMBL" id="ROP83235.1"/>
    </source>
</evidence>
<reference evidence="2 3" key="1">
    <citation type="submission" date="2018-11" db="EMBL/GenBank/DDBJ databases">
        <title>Genomic Encyclopedia of Type Strains, Phase IV (KMG-IV): sequencing the most valuable type-strain genomes for metagenomic binning, comparative biology and taxonomic classification.</title>
        <authorList>
            <person name="Goeker M."/>
        </authorList>
    </citation>
    <scope>NUCLEOTIDE SEQUENCE [LARGE SCALE GENOMIC DNA]</scope>
    <source>
        <strain evidence="2 3">DSM 5900</strain>
    </source>
</reference>
<dbReference type="RefSeq" id="WP_245978520.1">
    <property type="nucleotide sequence ID" value="NZ_AP019700.1"/>
</dbReference>
<dbReference type="Pfam" id="PF05099">
    <property type="entry name" value="TerB"/>
    <property type="match status" value="1"/>
</dbReference>
<dbReference type="Proteomes" id="UP000278222">
    <property type="component" value="Unassembled WGS sequence"/>
</dbReference>
<dbReference type="InterPro" id="IPR007791">
    <property type="entry name" value="DjlA_N"/>
</dbReference>
<evidence type="ECO:0000259" key="1">
    <source>
        <dbReference type="Pfam" id="PF05099"/>
    </source>
</evidence>
<comment type="caution">
    <text evidence="2">The sequence shown here is derived from an EMBL/GenBank/DDBJ whole genome shotgun (WGS) entry which is preliminary data.</text>
</comment>
<dbReference type="CDD" id="cd07313">
    <property type="entry name" value="terB_like_2"/>
    <property type="match status" value="1"/>
</dbReference>
<dbReference type="SUPFAM" id="SSF158682">
    <property type="entry name" value="TerB-like"/>
    <property type="match status" value="1"/>
</dbReference>
<sequence length="151" mass="17063">MFDRLLEMFTGPAPRLRGSRVDELQLAVAALLIEAARMDDGFDAAEQQAIRDVLARRFGLAPTETDRLLTAAEEAQDRSVGMYRHIRRVTDDYDADQRIELIEMLWEVAYADGRLDPQEDALVRRIAGLVHVSDQDRGAARKRVLARRATA</sequence>
<evidence type="ECO:0000313" key="3">
    <source>
        <dbReference type="Proteomes" id="UP000278222"/>
    </source>
</evidence>
<gene>
    <name evidence="2" type="ORF">EDC65_4768</name>
</gene>
<feature type="domain" description="Co-chaperone DjlA N-terminal" evidence="1">
    <location>
        <begin position="25"/>
        <end position="141"/>
    </location>
</feature>